<dbReference type="PROSITE" id="PS00198">
    <property type="entry name" value="4FE4S_FER_1"/>
    <property type="match status" value="1"/>
</dbReference>
<dbReference type="GO" id="GO:0020037">
    <property type="term" value="F:heme binding"/>
    <property type="evidence" value="ECO:0007669"/>
    <property type="project" value="InterPro"/>
</dbReference>
<evidence type="ECO:0000256" key="2">
    <source>
        <dbReference type="ARBA" id="ARBA00022485"/>
    </source>
</evidence>
<evidence type="ECO:0000313" key="10">
    <source>
        <dbReference type="Proteomes" id="UP000515847"/>
    </source>
</evidence>
<dbReference type="PROSITE" id="PS00365">
    <property type="entry name" value="NIR_SIR"/>
    <property type="match status" value="1"/>
</dbReference>
<reference evidence="9 10" key="1">
    <citation type="journal article" date="2019" name="Front. Microbiol.">
        <title>Thermoanaerosceptrum fracticalcis gen. nov. sp. nov., a Novel Fumarate-Fermenting Microorganism From a Deep Fractured Carbonate Aquifer of the US Great Basin.</title>
        <authorList>
            <person name="Hamilton-Brehm S.D."/>
            <person name="Stewart L.E."/>
            <person name="Zavarin M."/>
            <person name="Caldwell M."/>
            <person name="Lawson P.A."/>
            <person name="Onstott T.C."/>
            <person name="Grzymski J."/>
            <person name="Neveux I."/>
            <person name="Lollar B.S."/>
            <person name="Russell C.E."/>
            <person name="Moser D.P."/>
        </authorList>
    </citation>
    <scope>NUCLEOTIDE SEQUENCE [LARGE SCALE GENOMIC DNA]</scope>
    <source>
        <strain evidence="9 10">DRI-13</strain>
    </source>
</reference>
<dbReference type="PANTHER" id="PTHR11493:SF54">
    <property type="entry name" value="ANAEROBIC SULFITE REDUCTASE SUBUNIT C"/>
    <property type="match status" value="1"/>
</dbReference>
<keyword evidence="2" id="KW-0004">4Fe-4S</keyword>
<keyword evidence="7" id="KW-0411">Iron-sulfur</keyword>
<dbReference type="InterPro" id="IPR036136">
    <property type="entry name" value="Nit/Sulf_reduc_fer-like_dom_sf"/>
</dbReference>
<evidence type="ECO:0000256" key="7">
    <source>
        <dbReference type="ARBA" id="ARBA00023014"/>
    </source>
</evidence>
<evidence type="ECO:0000313" key="9">
    <source>
        <dbReference type="EMBL" id="QNB46057.1"/>
    </source>
</evidence>
<protein>
    <submittedName>
        <fullName evidence="9">Sulfite reductase subunit C</fullName>
    </submittedName>
</protein>
<dbReference type="GO" id="GO:0051539">
    <property type="term" value="F:4 iron, 4 sulfur cluster binding"/>
    <property type="evidence" value="ECO:0007669"/>
    <property type="project" value="UniProtKB-KW"/>
</dbReference>
<keyword evidence="6" id="KW-0408">Iron</keyword>
<dbReference type="PANTHER" id="PTHR11493">
    <property type="entry name" value="SULFITE REDUCTASE [NADPH] SUBUNIT BETA-RELATED"/>
    <property type="match status" value="1"/>
</dbReference>
<dbReference type="NCBIfam" id="TIGR02912">
    <property type="entry name" value="sulfite_red_C"/>
    <property type="match status" value="1"/>
</dbReference>
<dbReference type="EMBL" id="CP045798">
    <property type="protein sequence ID" value="QNB46057.1"/>
    <property type="molecule type" value="Genomic_DNA"/>
</dbReference>
<keyword evidence="10" id="KW-1185">Reference proteome</keyword>
<evidence type="ECO:0000256" key="6">
    <source>
        <dbReference type="ARBA" id="ARBA00023004"/>
    </source>
</evidence>
<dbReference type="AlphaFoldDB" id="A0A7G6E1V3"/>
<accession>A0A7G6E1V3</accession>
<dbReference type="PRINTS" id="PR00397">
    <property type="entry name" value="SIROHAEM"/>
</dbReference>
<dbReference type="GO" id="GO:0046872">
    <property type="term" value="F:metal ion binding"/>
    <property type="evidence" value="ECO:0007669"/>
    <property type="project" value="UniProtKB-KW"/>
</dbReference>
<dbReference type="InterPro" id="IPR005117">
    <property type="entry name" value="NiRdtase/SiRdtase_haem-b_fer"/>
</dbReference>
<gene>
    <name evidence="9" type="primary">asrC</name>
    <name evidence="9" type="ORF">BR63_06835</name>
</gene>
<dbReference type="Gene3D" id="3.30.70.20">
    <property type="match status" value="1"/>
</dbReference>
<dbReference type="Gene3D" id="3.90.480.20">
    <property type="match status" value="1"/>
</dbReference>
<dbReference type="Pfam" id="PF01077">
    <property type="entry name" value="NIR_SIR"/>
    <property type="match status" value="1"/>
</dbReference>
<dbReference type="GO" id="GO:0050311">
    <property type="term" value="F:sulfite reductase (ferredoxin) activity"/>
    <property type="evidence" value="ECO:0007669"/>
    <property type="project" value="TreeGrafter"/>
</dbReference>
<dbReference type="GO" id="GO:0016002">
    <property type="term" value="F:sulfite reductase activity"/>
    <property type="evidence" value="ECO:0007669"/>
    <property type="project" value="TreeGrafter"/>
</dbReference>
<dbReference type="InterPro" id="IPR017896">
    <property type="entry name" value="4Fe4S_Fe-S-bd"/>
</dbReference>
<dbReference type="InterPro" id="IPR045854">
    <property type="entry name" value="NO2/SO3_Rdtase_4Fe4S_sf"/>
</dbReference>
<dbReference type="OrthoDB" id="9800558at2"/>
<dbReference type="InterPro" id="IPR006067">
    <property type="entry name" value="NO2/SO3_Rdtase_4Fe4S_dom"/>
</dbReference>
<evidence type="ECO:0000256" key="3">
    <source>
        <dbReference type="ARBA" id="ARBA00022617"/>
    </source>
</evidence>
<name>A0A7G6E1V3_THEFR</name>
<dbReference type="GO" id="GO:0009337">
    <property type="term" value="C:sulfite reductase complex (NADPH)"/>
    <property type="evidence" value="ECO:0007669"/>
    <property type="project" value="TreeGrafter"/>
</dbReference>
<evidence type="ECO:0000256" key="4">
    <source>
        <dbReference type="ARBA" id="ARBA00022723"/>
    </source>
</evidence>
<feature type="domain" description="4Fe-4S ferredoxin-type" evidence="8">
    <location>
        <begin position="200"/>
        <end position="229"/>
    </location>
</feature>
<keyword evidence="4" id="KW-0479">Metal-binding</keyword>
<organism evidence="9 10">
    <name type="scientific">Thermanaerosceptrum fracticalcis</name>
    <dbReference type="NCBI Taxonomy" id="1712410"/>
    <lineage>
        <taxon>Bacteria</taxon>
        <taxon>Bacillati</taxon>
        <taxon>Bacillota</taxon>
        <taxon>Clostridia</taxon>
        <taxon>Eubacteriales</taxon>
        <taxon>Peptococcaceae</taxon>
        <taxon>Thermanaerosceptrum</taxon>
    </lineage>
</organism>
<dbReference type="Gene3D" id="3.30.413.10">
    <property type="entry name" value="Sulfite Reductase Hemoprotein, domain 1"/>
    <property type="match status" value="1"/>
</dbReference>
<evidence type="ECO:0000256" key="1">
    <source>
        <dbReference type="ARBA" id="ARBA00010429"/>
    </source>
</evidence>
<dbReference type="RefSeq" id="WP_034425784.1">
    <property type="nucleotide sequence ID" value="NZ_CP045798.1"/>
</dbReference>
<dbReference type="InterPro" id="IPR045169">
    <property type="entry name" value="NO2/SO3_Rdtase_4Fe4S_prot"/>
</dbReference>
<keyword evidence="5" id="KW-0560">Oxidoreductase</keyword>
<dbReference type="InterPro" id="IPR017900">
    <property type="entry name" value="4Fe4S_Fe_S_CS"/>
</dbReference>
<sequence>MSVDTKKIKKNAYRVTKTRGKTCLRVRVPGGHLPSQYLEIIKEIADKFGNGTVHLTTRQGFEIPGIDFSSIEVINQLISPIIVGLEKEIGVPLANGFDKGYPAAGTRNVSACIGNRVCTMANCDTTALAQKIERTIFPNDFHVKIAVTGCPNDCIKAHMQDIGVIAQVEPLYDETRCISCKACVKNCQKVATGALTMGNYKVERDPHRCLGCGECILKCPNAAWTRGNKFYRLVIMGRTGKRNPRLAQTFVQWASEDVVLGVIKNMYKYIDKHIDRTLEKEHVGYIFDRTGYSEFKNVVLEDVTLNPEIRISKFINFHGSIYDSQIIFENVTKA</sequence>
<evidence type="ECO:0000259" key="8">
    <source>
        <dbReference type="PROSITE" id="PS51379"/>
    </source>
</evidence>
<dbReference type="Pfam" id="PF03460">
    <property type="entry name" value="NIR_SIR_ferr"/>
    <property type="match status" value="1"/>
</dbReference>
<comment type="similarity">
    <text evidence="1">Belongs to the nitrite and sulfite reductase 4Fe-4S domain family.</text>
</comment>
<feature type="domain" description="4Fe-4S ferredoxin-type" evidence="8">
    <location>
        <begin position="168"/>
        <end position="198"/>
    </location>
</feature>
<dbReference type="Proteomes" id="UP000515847">
    <property type="component" value="Chromosome"/>
</dbReference>
<dbReference type="InterPro" id="IPR006066">
    <property type="entry name" value="NO2/SO3_Rdtase_FeS/sirohaem_BS"/>
</dbReference>
<dbReference type="GO" id="GO:0000103">
    <property type="term" value="P:sulfate assimilation"/>
    <property type="evidence" value="ECO:0007669"/>
    <property type="project" value="TreeGrafter"/>
</dbReference>
<dbReference type="InterPro" id="IPR014261">
    <property type="entry name" value="Sulphite_reductase_C"/>
</dbReference>
<proteinExistence type="inferred from homology"/>
<dbReference type="Pfam" id="PF00037">
    <property type="entry name" value="Fer4"/>
    <property type="match status" value="1"/>
</dbReference>
<dbReference type="SUPFAM" id="SSF56014">
    <property type="entry name" value="Nitrite and sulphite reductase 4Fe-4S domain-like"/>
    <property type="match status" value="1"/>
</dbReference>
<keyword evidence="3" id="KW-0349">Heme</keyword>
<dbReference type="PROSITE" id="PS51379">
    <property type="entry name" value="4FE4S_FER_2"/>
    <property type="match status" value="2"/>
</dbReference>
<evidence type="ECO:0000256" key="5">
    <source>
        <dbReference type="ARBA" id="ARBA00023002"/>
    </source>
</evidence>
<dbReference type="SUPFAM" id="SSF54862">
    <property type="entry name" value="4Fe-4S ferredoxins"/>
    <property type="match status" value="1"/>
</dbReference>
<dbReference type="KEGG" id="tfr:BR63_06835"/>
<dbReference type="SUPFAM" id="SSF55124">
    <property type="entry name" value="Nitrite/Sulfite reductase N-terminal domain-like"/>
    <property type="match status" value="1"/>
</dbReference>